<evidence type="ECO:0000256" key="1">
    <source>
        <dbReference type="ARBA" id="ARBA00004442"/>
    </source>
</evidence>
<evidence type="ECO:0000256" key="5">
    <source>
        <dbReference type="SAM" id="SignalP"/>
    </source>
</evidence>
<evidence type="ECO:0000313" key="8">
    <source>
        <dbReference type="EMBL" id="XDO96671.1"/>
    </source>
</evidence>
<sequence length="991" mass="106511">MKFHSVRGRLFASTIIAGAGLISAAVAQPAFAQEADDNAISEIIVTGSRIRRAETTTEAPVAVIDAQAMQDRGFIQVGQALNELTANMPQFAMAAGSGSVAGSGQQFPNLFGLGAGRTLTLVNGRRMVTSSSGLGDQTVDTNVIPAGLIARVEVAQAGGAAVYGSDAIAGVVNYILRDDFEGLEVDLQYGISSRDDYETPSVRVTGGRNFADDRGNVAFNFEWSKTDSLLDYDRPRSNLGRVNVNNPANKTNSDGIPSLIENLNSRFVSFNANGVLFNPGPPFASSIYRVNGVPQQFNAAGTGLIAYDIGNLVNPTVPPFTSGGDGNPYQELAALFTGVERWNGTAIGHYDLADNIKLSGEFFVSRVEGRDPYGAQASNTVLNNAASGSGAISVSRTNPYLSPAVTAVLGPAGAPLTLSKFWTDLLPTREVISRTDTVRAALSLEGDFDYADREFYWSLSYSLAQTAGEEEGYGVYTARFNNAINAVRNSAGNIVCGINADATTANDDPNCAPINPFGVGNVSPEARAYSTIRAGEEYLNTQGDFLATIGGDLFNLPAGAVKFSAAYEHRSEEAKFKPFTANRLGLIGSQVGTAATSGQYNTDEVSGEILVPVLGGDFSLPFARSVELNGAFRRVDHSIAGTEDIWGLGGRWEIFEGLTGRVSRSRNFRAPTLEQLFAPQRTALSSTGFDPCDADRIANGPNPSVRLANCQALFAANPGYGPLSLFQNQSENFSRANVTTGGNPDLRNEVSKTWTFGFVFQPTFVPGLSIVADRIEVDLKDGLSAFSPESFMATCYDSSPQPADICNTFTRDAQGNTLTALRTTFNAGSITFRGEVYNINYGFPIGRYFGDRDLGDLELNLEATRIEKYEMSVTGVDRTRIDNTSSTTDFGPSPDLSAKFDLRYRKGPFRFTYTANYLSAVKFNATATIENWPTPTVKENLRHNVSASYDFRNYTIRGGVTNLTDEEPSFPTRTYGDILGRRYFVGLKASF</sequence>
<feature type="chain" id="PRO_5044251860" evidence="5">
    <location>
        <begin position="33"/>
        <end position="991"/>
    </location>
</feature>
<comment type="similarity">
    <text evidence="4">Belongs to the TonB-dependent receptor family.</text>
</comment>
<dbReference type="Pfam" id="PF07715">
    <property type="entry name" value="Plug"/>
    <property type="match status" value="1"/>
</dbReference>
<protein>
    <submittedName>
        <fullName evidence="8">TonB-dependent receptor</fullName>
    </submittedName>
</protein>
<comment type="subcellular location">
    <subcellularLocation>
        <location evidence="1 4">Cell outer membrane</location>
    </subcellularLocation>
</comment>
<dbReference type="RefSeq" id="WP_369059511.1">
    <property type="nucleotide sequence ID" value="NZ_CP158375.1"/>
</dbReference>
<keyword evidence="3" id="KW-0998">Cell outer membrane</keyword>
<keyword evidence="5" id="KW-0732">Signal</keyword>
<evidence type="ECO:0000256" key="4">
    <source>
        <dbReference type="RuleBase" id="RU003357"/>
    </source>
</evidence>
<dbReference type="Gene3D" id="2.170.130.10">
    <property type="entry name" value="TonB-dependent receptor, plug domain"/>
    <property type="match status" value="1"/>
</dbReference>
<evidence type="ECO:0000256" key="2">
    <source>
        <dbReference type="ARBA" id="ARBA00023136"/>
    </source>
</evidence>
<organism evidence="8">
    <name type="scientific">Caulobacter sp. 73W</name>
    <dbReference type="NCBI Taxonomy" id="3161137"/>
    <lineage>
        <taxon>Bacteria</taxon>
        <taxon>Pseudomonadati</taxon>
        <taxon>Pseudomonadota</taxon>
        <taxon>Alphaproteobacteria</taxon>
        <taxon>Caulobacterales</taxon>
        <taxon>Caulobacteraceae</taxon>
        <taxon>Caulobacter</taxon>
    </lineage>
</organism>
<feature type="domain" description="TonB-dependent receptor plug" evidence="7">
    <location>
        <begin position="56"/>
        <end position="171"/>
    </location>
</feature>
<evidence type="ECO:0000259" key="7">
    <source>
        <dbReference type="Pfam" id="PF07715"/>
    </source>
</evidence>
<evidence type="ECO:0000259" key="6">
    <source>
        <dbReference type="Pfam" id="PF00593"/>
    </source>
</evidence>
<feature type="signal peptide" evidence="5">
    <location>
        <begin position="1"/>
        <end position="32"/>
    </location>
</feature>
<keyword evidence="4" id="KW-0798">TonB box</keyword>
<dbReference type="Pfam" id="PF00593">
    <property type="entry name" value="TonB_dep_Rec_b-barrel"/>
    <property type="match status" value="1"/>
</dbReference>
<gene>
    <name evidence="8" type="ORF">ABOZ73_18185</name>
</gene>
<dbReference type="InterPro" id="IPR000531">
    <property type="entry name" value="Beta-barrel_TonB"/>
</dbReference>
<evidence type="ECO:0000256" key="3">
    <source>
        <dbReference type="ARBA" id="ARBA00023237"/>
    </source>
</evidence>
<proteinExistence type="inferred from homology"/>
<reference evidence="8" key="1">
    <citation type="submission" date="2024-06" db="EMBL/GenBank/DDBJ databases">
        <title>Caulobacter inopinatus, sp. nov.</title>
        <authorList>
            <person name="Donachie S.P."/>
        </authorList>
    </citation>
    <scope>NUCLEOTIDE SEQUENCE</scope>
    <source>
        <strain evidence="8">73W</strain>
    </source>
</reference>
<dbReference type="InterPro" id="IPR012910">
    <property type="entry name" value="Plug_dom"/>
</dbReference>
<dbReference type="InterPro" id="IPR037066">
    <property type="entry name" value="Plug_dom_sf"/>
</dbReference>
<keyword evidence="8" id="KW-0675">Receptor</keyword>
<feature type="domain" description="TonB-dependent receptor-like beta-barrel" evidence="6">
    <location>
        <begin position="433"/>
        <end position="963"/>
    </location>
</feature>
<dbReference type="GO" id="GO:0009279">
    <property type="term" value="C:cell outer membrane"/>
    <property type="evidence" value="ECO:0007669"/>
    <property type="project" value="UniProtKB-SubCell"/>
</dbReference>
<dbReference type="Gene3D" id="2.40.170.20">
    <property type="entry name" value="TonB-dependent receptor, beta-barrel domain"/>
    <property type="match status" value="1"/>
</dbReference>
<keyword evidence="2 4" id="KW-0472">Membrane</keyword>
<name>A0AB39KT63_9CAUL</name>
<dbReference type="PANTHER" id="PTHR47234:SF2">
    <property type="entry name" value="TONB-DEPENDENT RECEPTOR"/>
    <property type="match status" value="1"/>
</dbReference>
<accession>A0AB39KT63</accession>
<dbReference type="InterPro" id="IPR036942">
    <property type="entry name" value="Beta-barrel_TonB_sf"/>
</dbReference>
<dbReference type="PANTHER" id="PTHR47234">
    <property type="match status" value="1"/>
</dbReference>
<dbReference type="SUPFAM" id="SSF56935">
    <property type="entry name" value="Porins"/>
    <property type="match status" value="1"/>
</dbReference>
<dbReference type="AlphaFoldDB" id="A0AB39KT63"/>
<dbReference type="EMBL" id="CP158375">
    <property type="protein sequence ID" value="XDO96671.1"/>
    <property type="molecule type" value="Genomic_DNA"/>
</dbReference>